<gene>
    <name evidence="1" type="ORF">VA596_26420</name>
</gene>
<reference evidence="1 2" key="1">
    <citation type="submission" date="2023-12" db="EMBL/GenBank/DDBJ databases">
        <title>Amycolatopsis sp. V23-08.</title>
        <authorList>
            <person name="Somphong A."/>
        </authorList>
    </citation>
    <scope>NUCLEOTIDE SEQUENCE [LARGE SCALE GENOMIC DNA]</scope>
    <source>
        <strain evidence="1 2">V23-08</strain>
    </source>
</reference>
<evidence type="ECO:0000313" key="2">
    <source>
        <dbReference type="Proteomes" id="UP001304298"/>
    </source>
</evidence>
<proteinExistence type="predicted"/>
<dbReference type="InterPro" id="IPR032710">
    <property type="entry name" value="NTF2-like_dom_sf"/>
</dbReference>
<comment type="caution">
    <text evidence="1">The sequence shown here is derived from an EMBL/GenBank/DDBJ whole genome shotgun (WGS) entry which is preliminary data.</text>
</comment>
<dbReference type="SUPFAM" id="SSF54427">
    <property type="entry name" value="NTF2-like"/>
    <property type="match status" value="1"/>
</dbReference>
<sequence>MLENMPDAVRAYLALTIAGDRTAAIVAFAEDAHVTDDGASHDGVTAVRAWLDRPAGDYTFTTTPLSAKSTMDTEDGEALVTCRVEGNFPGGLVDLDYRFTLDETRRIARLVIGPHL</sequence>
<dbReference type="Proteomes" id="UP001304298">
    <property type="component" value="Unassembled WGS sequence"/>
</dbReference>
<protein>
    <submittedName>
        <fullName evidence="1">Nuclear transport factor 2 family protein</fullName>
    </submittedName>
</protein>
<dbReference type="RefSeq" id="WP_323330849.1">
    <property type="nucleotide sequence ID" value="NZ_JAYFSI010000006.1"/>
</dbReference>
<dbReference type="EMBL" id="JAYFSI010000006">
    <property type="protein sequence ID" value="MEA5363093.1"/>
    <property type="molecule type" value="Genomic_DNA"/>
</dbReference>
<keyword evidence="2" id="KW-1185">Reference proteome</keyword>
<name>A0ABU5RAD0_9PSEU</name>
<organism evidence="1 2">
    <name type="scientific">Amycolatopsis heterodermiae</name>
    <dbReference type="NCBI Taxonomy" id="3110235"/>
    <lineage>
        <taxon>Bacteria</taxon>
        <taxon>Bacillati</taxon>
        <taxon>Actinomycetota</taxon>
        <taxon>Actinomycetes</taxon>
        <taxon>Pseudonocardiales</taxon>
        <taxon>Pseudonocardiaceae</taxon>
        <taxon>Amycolatopsis</taxon>
    </lineage>
</organism>
<dbReference type="Gene3D" id="3.10.450.50">
    <property type="match status" value="1"/>
</dbReference>
<evidence type="ECO:0000313" key="1">
    <source>
        <dbReference type="EMBL" id="MEA5363093.1"/>
    </source>
</evidence>
<accession>A0ABU5RAD0</accession>